<feature type="compositionally biased region" description="Acidic residues" evidence="8">
    <location>
        <begin position="237"/>
        <end position="247"/>
    </location>
</feature>
<evidence type="ECO:0000256" key="9">
    <source>
        <dbReference type="SAM" id="Phobius"/>
    </source>
</evidence>
<feature type="domain" description="Fringe-like glycosyltransferase" evidence="10">
    <location>
        <begin position="301"/>
        <end position="392"/>
    </location>
</feature>
<name>A0AA35WYC5_GEOBA</name>
<evidence type="ECO:0000256" key="5">
    <source>
        <dbReference type="ARBA" id="ARBA00022968"/>
    </source>
</evidence>
<dbReference type="GO" id="GO:0016020">
    <property type="term" value="C:membrane"/>
    <property type="evidence" value="ECO:0007669"/>
    <property type="project" value="UniProtKB-SubCell"/>
</dbReference>
<evidence type="ECO:0000256" key="3">
    <source>
        <dbReference type="ARBA" id="ARBA00022679"/>
    </source>
</evidence>
<evidence type="ECO:0000256" key="6">
    <source>
        <dbReference type="ARBA" id="ARBA00022989"/>
    </source>
</evidence>
<keyword evidence="5" id="KW-0735">Signal-anchor</keyword>
<organism evidence="11 12">
    <name type="scientific">Geodia barretti</name>
    <name type="common">Barrett's horny sponge</name>
    <dbReference type="NCBI Taxonomy" id="519541"/>
    <lineage>
        <taxon>Eukaryota</taxon>
        <taxon>Metazoa</taxon>
        <taxon>Porifera</taxon>
        <taxon>Demospongiae</taxon>
        <taxon>Heteroscleromorpha</taxon>
        <taxon>Tetractinellida</taxon>
        <taxon>Astrophorina</taxon>
        <taxon>Geodiidae</taxon>
        <taxon>Geodia</taxon>
    </lineage>
</organism>
<feature type="transmembrane region" description="Helical" evidence="9">
    <location>
        <begin position="12"/>
        <end position="31"/>
    </location>
</feature>
<dbReference type="EMBL" id="CASHTH010002935">
    <property type="protein sequence ID" value="CAI8037404.1"/>
    <property type="molecule type" value="Genomic_DNA"/>
</dbReference>
<keyword evidence="3" id="KW-0808">Transferase</keyword>
<accession>A0AA35WYC5</accession>
<protein>
    <submittedName>
        <fullName evidence="11">Beta-1,3-N-acetylglucosaminyltransferase lunatic fringe</fullName>
    </submittedName>
</protein>
<keyword evidence="4 9" id="KW-0812">Transmembrane</keyword>
<feature type="region of interest" description="Disordered" evidence="8">
    <location>
        <begin position="73"/>
        <end position="94"/>
    </location>
</feature>
<feature type="compositionally biased region" description="Basic and acidic residues" evidence="8">
    <location>
        <begin position="222"/>
        <end position="236"/>
    </location>
</feature>
<evidence type="ECO:0000313" key="11">
    <source>
        <dbReference type="EMBL" id="CAI8037404.1"/>
    </source>
</evidence>
<keyword evidence="2" id="KW-0328">Glycosyltransferase</keyword>
<comment type="subcellular location">
    <subcellularLocation>
        <location evidence="1">Membrane</location>
        <topology evidence="1">Single-pass type II membrane protein</topology>
    </subcellularLocation>
</comment>
<sequence>MTVRTLWRRTAFFSCFLMVVGIVEYVAVVQLHGSLQVGEREEERLLAGGRSFTLLERESERLQEAPMQVAGDWRGRRRGGSERVHGGGEVASENLDPPEVRLARELHDLRVDRLRNFDQRPGSFLSDQWKRNFDTSRKSQLLADQQQLKHKLGAGSHNQRYSEMLNLSRLVDEILSPEGKGHKALRQFFEENEGDRLKEKLDKLYDIYTAKGQKGSTTKDAVTSDRNYEDDYTDLKDSEEEEEEEEEGERKRVFDPQDFIVSVGADGLLNVSRKPLPPEVLVENTTSPPINMMSSEKAGLNILLTIRTTVSNHRKRLPLLFDTWLTKVNTSQVFLVTDGDDPFTRLWTSVKGIHYVDAKCGSSYSREHLCCKAGVELALLFQKENTAFDWLCPRGRRHVCQYEEPGATVVPF</sequence>
<evidence type="ECO:0000259" key="10">
    <source>
        <dbReference type="Pfam" id="PF02434"/>
    </source>
</evidence>
<evidence type="ECO:0000256" key="8">
    <source>
        <dbReference type="SAM" id="MobiDB-lite"/>
    </source>
</evidence>
<dbReference type="AlphaFoldDB" id="A0AA35WYC5"/>
<evidence type="ECO:0000313" key="12">
    <source>
        <dbReference type="Proteomes" id="UP001174909"/>
    </source>
</evidence>
<dbReference type="InterPro" id="IPR003378">
    <property type="entry name" value="Fringe-like_glycosylTrfase"/>
</dbReference>
<dbReference type="Proteomes" id="UP001174909">
    <property type="component" value="Unassembled WGS sequence"/>
</dbReference>
<keyword evidence="7 9" id="KW-0472">Membrane</keyword>
<dbReference type="Gene3D" id="3.90.550.50">
    <property type="match status" value="1"/>
</dbReference>
<evidence type="ECO:0000256" key="4">
    <source>
        <dbReference type="ARBA" id="ARBA00022692"/>
    </source>
</evidence>
<evidence type="ECO:0000256" key="1">
    <source>
        <dbReference type="ARBA" id="ARBA00004606"/>
    </source>
</evidence>
<evidence type="ECO:0000256" key="7">
    <source>
        <dbReference type="ARBA" id="ARBA00023136"/>
    </source>
</evidence>
<dbReference type="GO" id="GO:0016757">
    <property type="term" value="F:glycosyltransferase activity"/>
    <property type="evidence" value="ECO:0007669"/>
    <property type="project" value="UniProtKB-KW"/>
</dbReference>
<evidence type="ECO:0000256" key="2">
    <source>
        <dbReference type="ARBA" id="ARBA00022676"/>
    </source>
</evidence>
<comment type="caution">
    <text evidence="11">The sequence shown here is derived from an EMBL/GenBank/DDBJ whole genome shotgun (WGS) entry which is preliminary data.</text>
</comment>
<proteinExistence type="predicted"/>
<keyword evidence="6 9" id="KW-1133">Transmembrane helix</keyword>
<keyword evidence="12" id="KW-1185">Reference proteome</keyword>
<dbReference type="Pfam" id="PF02434">
    <property type="entry name" value="Fringe"/>
    <property type="match status" value="1"/>
</dbReference>
<feature type="region of interest" description="Disordered" evidence="8">
    <location>
        <begin position="215"/>
        <end position="252"/>
    </location>
</feature>
<gene>
    <name evidence="11" type="ORF">GBAR_LOCUS20920</name>
</gene>
<reference evidence="11" key="1">
    <citation type="submission" date="2023-03" db="EMBL/GenBank/DDBJ databases">
        <authorList>
            <person name="Steffen K."/>
            <person name="Cardenas P."/>
        </authorList>
    </citation>
    <scope>NUCLEOTIDE SEQUENCE</scope>
</reference>